<dbReference type="eggNOG" id="COG0683">
    <property type="taxonomic scope" value="Bacteria"/>
</dbReference>
<dbReference type="RefSeq" id="WP_015927541.1">
    <property type="nucleotide sequence ID" value="NC_011894.1"/>
</dbReference>
<reference evidence="5 6" key="1">
    <citation type="submission" date="2009-01" db="EMBL/GenBank/DDBJ databases">
        <title>Complete sequence of chromosome of Methylobacterium nodulans ORS 2060.</title>
        <authorList>
            <consortium name="US DOE Joint Genome Institute"/>
            <person name="Lucas S."/>
            <person name="Copeland A."/>
            <person name="Lapidus A."/>
            <person name="Glavina del Rio T."/>
            <person name="Dalin E."/>
            <person name="Tice H."/>
            <person name="Bruce D."/>
            <person name="Goodwin L."/>
            <person name="Pitluck S."/>
            <person name="Sims D."/>
            <person name="Brettin T."/>
            <person name="Detter J.C."/>
            <person name="Han C."/>
            <person name="Larimer F."/>
            <person name="Land M."/>
            <person name="Hauser L."/>
            <person name="Kyrpides N."/>
            <person name="Ivanova N."/>
            <person name="Marx C.J."/>
            <person name="Richardson P."/>
        </authorList>
    </citation>
    <scope>NUCLEOTIDE SEQUENCE [LARGE SCALE GENOMIC DNA]</scope>
    <source>
        <strain evidence="6">LMG 21967 / CNCM I-2342 / ORS 2060</strain>
    </source>
</reference>
<protein>
    <submittedName>
        <fullName evidence="5">Extracellular ligand-binding receptor</fullName>
    </submittedName>
</protein>
<dbReference type="Gene3D" id="3.40.50.2300">
    <property type="match status" value="2"/>
</dbReference>
<keyword evidence="5" id="KW-0675">Receptor</keyword>
<dbReference type="InterPro" id="IPR028081">
    <property type="entry name" value="Leu-bd"/>
</dbReference>
<dbReference type="PANTHER" id="PTHR30483:SF6">
    <property type="entry name" value="PERIPLASMIC BINDING PROTEIN OF ABC TRANSPORTER FOR NATURAL AMINO ACIDS"/>
    <property type="match status" value="1"/>
</dbReference>
<organism evidence="5 6">
    <name type="scientific">Methylobacterium nodulans (strain LMG 21967 / CNCM I-2342 / ORS 2060)</name>
    <dbReference type="NCBI Taxonomy" id="460265"/>
    <lineage>
        <taxon>Bacteria</taxon>
        <taxon>Pseudomonadati</taxon>
        <taxon>Pseudomonadota</taxon>
        <taxon>Alphaproteobacteria</taxon>
        <taxon>Hyphomicrobiales</taxon>
        <taxon>Methylobacteriaceae</taxon>
        <taxon>Methylobacterium</taxon>
    </lineage>
</organism>
<evidence type="ECO:0000256" key="1">
    <source>
        <dbReference type="ARBA" id="ARBA00010062"/>
    </source>
</evidence>
<dbReference type="GO" id="GO:0006865">
    <property type="term" value="P:amino acid transport"/>
    <property type="evidence" value="ECO:0007669"/>
    <property type="project" value="UniProtKB-KW"/>
</dbReference>
<dbReference type="AlphaFoldDB" id="B8IGD7"/>
<dbReference type="OrthoDB" id="5794591at2"/>
<accession>B8IGD7</accession>
<keyword evidence="3" id="KW-0813">Transport</keyword>
<dbReference type="PANTHER" id="PTHR30483">
    <property type="entry name" value="LEUCINE-SPECIFIC-BINDING PROTEIN"/>
    <property type="match status" value="1"/>
</dbReference>
<evidence type="ECO:0000256" key="3">
    <source>
        <dbReference type="ARBA" id="ARBA00022970"/>
    </source>
</evidence>
<keyword evidence="2" id="KW-0732">Signal</keyword>
<evidence type="ECO:0000313" key="5">
    <source>
        <dbReference type="EMBL" id="ACL55837.1"/>
    </source>
</evidence>
<dbReference type="InterPro" id="IPR028082">
    <property type="entry name" value="Peripla_BP_I"/>
</dbReference>
<evidence type="ECO:0000313" key="6">
    <source>
        <dbReference type="Proteomes" id="UP000008207"/>
    </source>
</evidence>
<dbReference type="Proteomes" id="UP000008207">
    <property type="component" value="Chromosome"/>
</dbReference>
<dbReference type="CDD" id="cd06327">
    <property type="entry name" value="PBP1_SBP-like"/>
    <property type="match status" value="1"/>
</dbReference>
<dbReference type="SUPFAM" id="SSF53822">
    <property type="entry name" value="Periplasmic binding protein-like I"/>
    <property type="match status" value="1"/>
</dbReference>
<evidence type="ECO:0000256" key="2">
    <source>
        <dbReference type="ARBA" id="ARBA00022729"/>
    </source>
</evidence>
<keyword evidence="6" id="KW-1185">Reference proteome</keyword>
<evidence type="ECO:0000259" key="4">
    <source>
        <dbReference type="Pfam" id="PF13458"/>
    </source>
</evidence>
<dbReference type="InterPro" id="IPR051010">
    <property type="entry name" value="BCAA_transport"/>
</dbReference>
<name>B8IGD7_METNO</name>
<dbReference type="Pfam" id="PF13458">
    <property type="entry name" value="Peripla_BP_6"/>
    <property type="match status" value="1"/>
</dbReference>
<proteinExistence type="inferred from homology"/>
<sequence length="402" mass="43260">MRGIFVLAMLVGSLSAARSEDLPIFRIGVMNDQSGLYSDIAGPGSVVAARMAVEDFNPESRGFRVEVIAADHQNKPDVGAAIARKWFDVDRVDAIVDVPTSSVALAVSAVSAEKNKAFLITSAGTSDLTGTACTRNNVHWTYDTWALANSTGRAVVKQGGKSWYFITADYAFGHALERDASEAVKNNGGKILGHALAPFQSGDFSSFVLQAQGSRAQVVAFANSGGDTINSIKQAAEFGLKESGQRLVSLLAFISDVHAIGLQTAQGLMLTEAFYWDLNEGTRAWTQRFAPRNSGRYPTMNQAGTYAAVLHWMKAIDALDKTKARDGGAVVTQMKAMPTDDPLFGKGSIRADGRTIHDLYLFEVKGPGESKAPYDYYKLIDTIPGDQAFRPLAEGRCPFALN</sequence>
<comment type="similarity">
    <text evidence="1">Belongs to the leucine-binding protein family.</text>
</comment>
<feature type="domain" description="Leucine-binding protein" evidence="4">
    <location>
        <begin position="26"/>
        <end position="365"/>
    </location>
</feature>
<keyword evidence="3" id="KW-0029">Amino-acid transport</keyword>
<dbReference type="KEGG" id="mno:Mnod_0807"/>
<dbReference type="STRING" id="460265.Mnod_0807"/>
<gene>
    <name evidence="5" type="ordered locus">Mnod_0807</name>
</gene>
<dbReference type="EMBL" id="CP001349">
    <property type="protein sequence ID" value="ACL55837.1"/>
    <property type="molecule type" value="Genomic_DNA"/>
</dbReference>
<dbReference type="HOGENOM" id="CLU_027128_1_0_5"/>